<gene>
    <name evidence="2" type="ORF">ERD32_01405</name>
</gene>
<organism evidence="2 3">
    <name type="scientific">Lactobacillus crispatus</name>
    <dbReference type="NCBI Taxonomy" id="47770"/>
    <lineage>
        <taxon>Bacteria</taxon>
        <taxon>Bacillati</taxon>
        <taxon>Bacillota</taxon>
        <taxon>Bacilli</taxon>
        <taxon>Lactobacillales</taxon>
        <taxon>Lactobacillaceae</taxon>
        <taxon>Lactobacillus</taxon>
    </lineage>
</organism>
<feature type="compositionally biased region" description="Basic and acidic residues" evidence="1">
    <location>
        <begin position="31"/>
        <end position="52"/>
    </location>
</feature>
<proteinExistence type="predicted"/>
<feature type="region of interest" description="Disordered" evidence="1">
    <location>
        <begin position="1"/>
        <end position="52"/>
    </location>
</feature>
<evidence type="ECO:0000256" key="1">
    <source>
        <dbReference type="SAM" id="MobiDB-lite"/>
    </source>
</evidence>
<dbReference type="EMBL" id="SCLX01000005">
    <property type="protein sequence ID" value="RXF60053.1"/>
    <property type="molecule type" value="Genomic_DNA"/>
</dbReference>
<sequence length="151" mass="17558">MYHKKPDKPDKSLAKWVEEKNSKATPKRSGFWHESKYRPPEDDIKEAEIKQDEPELIIPIPKSVVPSIEDYESTFLHKEDQESMQNKTLVSKLTDERQHLQDDLLKIDNKIINPLGVSDYQVKLLKIQRNAMMTVVNVLDMRISDLSVEGD</sequence>
<name>A0A4Q0LXW2_9LACO</name>
<feature type="compositionally biased region" description="Basic and acidic residues" evidence="1">
    <location>
        <begin position="7"/>
        <end position="22"/>
    </location>
</feature>
<accession>A0A4Q0LXW2</accession>
<dbReference type="AlphaFoldDB" id="A0A4Q0LXW2"/>
<evidence type="ECO:0000313" key="2">
    <source>
        <dbReference type="EMBL" id="RXF60053.1"/>
    </source>
</evidence>
<dbReference type="RefSeq" id="WP_005718994.1">
    <property type="nucleotide sequence ID" value="NZ_CP114552.1"/>
</dbReference>
<evidence type="ECO:0000313" key="3">
    <source>
        <dbReference type="Proteomes" id="UP000289808"/>
    </source>
</evidence>
<comment type="caution">
    <text evidence="2">The sequence shown here is derived from an EMBL/GenBank/DDBJ whole genome shotgun (WGS) entry which is preliminary data.</text>
</comment>
<protein>
    <submittedName>
        <fullName evidence="2">Uncharacterized protein</fullName>
    </submittedName>
</protein>
<reference evidence="2 3" key="1">
    <citation type="submission" date="2019-01" db="EMBL/GenBank/DDBJ databases">
        <title>The genome sequence of Lactobacillus crispatus L49.</title>
        <authorList>
            <person name="Zhong J."/>
            <person name="Zhang J."/>
        </authorList>
    </citation>
    <scope>NUCLEOTIDE SEQUENCE [LARGE SCALE GENOMIC DNA]</scope>
    <source>
        <strain evidence="2 3">L49</strain>
    </source>
</reference>
<dbReference type="Proteomes" id="UP000289808">
    <property type="component" value="Unassembled WGS sequence"/>
</dbReference>